<dbReference type="SUPFAM" id="SSF53067">
    <property type="entry name" value="Actin-like ATPase domain"/>
    <property type="match status" value="2"/>
</dbReference>
<dbReference type="Proteomes" id="UP000067243">
    <property type="component" value="Chromosome"/>
</dbReference>
<dbReference type="EC" id="2.3.1.234" evidence="7"/>
<organism evidence="9 10">
    <name type="scientific">Spiroplasma turonicum</name>
    <dbReference type="NCBI Taxonomy" id="216946"/>
    <lineage>
        <taxon>Bacteria</taxon>
        <taxon>Bacillati</taxon>
        <taxon>Mycoplasmatota</taxon>
        <taxon>Mollicutes</taxon>
        <taxon>Entomoplasmatales</taxon>
        <taxon>Spiroplasmataceae</taxon>
        <taxon>Spiroplasma</taxon>
    </lineage>
</organism>
<dbReference type="RefSeq" id="WP_075047941.1">
    <property type="nucleotide sequence ID" value="NZ_CP012328.1"/>
</dbReference>
<dbReference type="EMBL" id="CP012328">
    <property type="protein sequence ID" value="AKU79329.1"/>
    <property type="molecule type" value="Genomic_DNA"/>
</dbReference>
<dbReference type="STRING" id="216946.STURO_v1c00810"/>
<keyword evidence="9" id="KW-0540">Nuclease</keyword>
<dbReference type="GO" id="GO:0002949">
    <property type="term" value="P:tRNA threonylcarbamoyladenosine modification"/>
    <property type="evidence" value="ECO:0007669"/>
    <property type="project" value="UniProtKB-UniRule"/>
</dbReference>
<feature type="binding site" evidence="7">
    <location>
        <position position="178"/>
    </location>
    <ligand>
        <name>substrate</name>
    </ligand>
</feature>
<keyword evidence="9" id="KW-0238">DNA-binding</keyword>
<gene>
    <name evidence="9" type="primary">gcp</name>
    <name evidence="7" type="synonym">tsaD</name>
    <name evidence="9" type="ORF">STURON_0083</name>
</gene>
<feature type="binding site" evidence="7">
    <location>
        <position position="299"/>
    </location>
    <ligand>
        <name>Fe cation</name>
        <dbReference type="ChEBI" id="CHEBI:24875"/>
    </ligand>
</feature>
<dbReference type="PATRIC" id="fig|216946.3.peg.81"/>
<feature type="binding site" evidence="7">
    <location>
        <position position="114"/>
    </location>
    <ligand>
        <name>Fe cation</name>
        <dbReference type="ChEBI" id="CHEBI:24875"/>
    </ligand>
</feature>
<accession>A0A0K1P587</accession>
<sequence>MLILAIESSCDEFSVSVMENGIIKSNIISSQIKDHIIHGGVVPELASRLHTKNFPFVLIDAINESGIKIEDVDYIAYTNNPGLIGSLIIGRLVANTIGYYYKIPTIPLNHMEGHIYSANIEEKFTYPVLSLVVSGGHTQIQFIKKPLKFDIIGSTIDDAIGECFDKVARVLGLPYPGGPEIDKRAKLGRDDAYIFPKMKIIDKFNYSFSGLKTASINLIRKAMSNNSLEINDFCASFQKSAIDYLLEGFENAINYFKPKTISLAGGVSANNFLRNRIFSIGTKYNIFKILVPNLKYCTDNAAMIAELCNEYIKKEFKT</sequence>
<keyword evidence="1 7" id="KW-0808">Transferase</keyword>
<reference evidence="9 10" key="1">
    <citation type="journal article" date="2015" name="Genome Announc.">
        <title>Complete Genome Sequence of Spiroplasma turonicum Strain Tab4cT, a Parasite of a Horse Fly, Haematopota sp. (Diptera: Tabanidae).</title>
        <authorList>
            <person name="Davis R.E."/>
            <person name="Shao J."/>
            <person name="Zhao Y."/>
            <person name="Gasparich G.E."/>
            <person name="Gaynor B.J."/>
            <person name="Donofrio N."/>
        </authorList>
    </citation>
    <scope>NUCLEOTIDE SEQUENCE [LARGE SCALE GENOMIC DNA]</scope>
    <source>
        <strain evidence="9 10">Tab4c</strain>
    </source>
</reference>
<keyword evidence="7" id="KW-0963">Cytoplasm</keyword>
<evidence type="ECO:0000313" key="10">
    <source>
        <dbReference type="Proteomes" id="UP000067243"/>
    </source>
</evidence>
<dbReference type="HAMAP" id="MF_01445">
    <property type="entry name" value="TsaD"/>
    <property type="match status" value="1"/>
</dbReference>
<comment type="function">
    <text evidence="7">Required for the formation of a threonylcarbamoyl group on adenosine at position 37 (t(6)A37) in tRNAs that read codons beginning with adenine. Is involved in the transfer of the threonylcarbamoyl moiety of threonylcarbamoyl-AMP (TC-AMP) to the N6 group of A37, together with TsaE and TsaB. TsaD likely plays a direct catalytic role in this reaction.</text>
</comment>
<feature type="binding site" evidence="7">
    <location>
        <position position="110"/>
    </location>
    <ligand>
        <name>Fe cation</name>
        <dbReference type="ChEBI" id="CHEBI:24875"/>
    </ligand>
</feature>
<comment type="similarity">
    <text evidence="7">Belongs to the KAE1 / TsaD family.</text>
</comment>
<dbReference type="OrthoDB" id="9806197at2"/>
<feature type="binding site" evidence="7">
    <location>
        <position position="270"/>
    </location>
    <ligand>
        <name>substrate</name>
    </ligand>
</feature>
<evidence type="ECO:0000256" key="5">
    <source>
        <dbReference type="ARBA" id="ARBA00023315"/>
    </source>
</evidence>
<keyword evidence="4 7" id="KW-0408">Iron</keyword>
<dbReference type="GO" id="GO:0003677">
    <property type="term" value="F:DNA binding"/>
    <property type="evidence" value="ECO:0007669"/>
    <property type="project" value="UniProtKB-KW"/>
</dbReference>
<feature type="domain" description="Gcp-like" evidence="8">
    <location>
        <begin position="24"/>
        <end position="305"/>
    </location>
</feature>
<evidence type="ECO:0000256" key="3">
    <source>
        <dbReference type="ARBA" id="ARBA00022723"/>
    </source>
</evidence>
<dbReference type="GO" id="GO:0061711">
    <property type="term" value="F:tRNA N(6)-L-threonylcarbamoyladenine synthase activity"/>
    <property type="evidence" value="ECO:0007669"/>
    <property type="project" value="UniProtKB-EC"/>
</dbReference>
<dbReference type="GO" id="GO:0004519">
    <property type="term" value="F:endonuclease activity"/>
    <property type="evidence" value="ECO:0007669"/>
    <property type="project" value="UniProtKB-KW"/>
</dbReference>
<dbReference type="KEGG" id="stur:STURON_0083"/>
<comment type="subcellular location">
    <subcellularLocation>
        <location evidence="7">Cytoplasm</location>
    </subcellularLocation>
</comment>
<dbReference type="InterPro" id="IPR043129">
    <property type="entry name" value="ATPase_NBD"/>
</dbReference>
<keyword evidence="3 7" id="KW-0479">Metal-binding</keyword>
<dbReference type="AlphaFoldDB" id="A0A0K1P587"/>
<keyword evidence="9" id="KW-0255">Endonuclease</keyword>
<evidence type="ECO:0000256" key="7">
    <source>
        <dbReference type="HAMAP-Rule" id="MF_01445"/>
    </source>
</evidence>
<dbReference type="GO" id="GO:0005506">
    <property type="term" value="F:iron ion binding"/>
    <property type="evidence" value="ECO:0007669"/>
    <property type="project" value="UniProtKB-UniRule"/>
</dbReference>
<comment type="catalytic activity">
    <reaction evidence="6 7">
        <text>L-threonylcarbamoyladenylate + adenosine(37) in tRNA = N(6)-L-threonylcarbamoyladenosine(37) in tRNA + AMP + H(+)</text>
        <dbReference type="Rhea" id="RHEA:37059"/>
        <dbReference type="Rhea" id="RHEA-COMP:10162"/>
        <dbReference type="Rhea" id="RHEA-COMP:10163"/>
        <dbReference type="ChEBI" id="CHEBI:15378"/>
        <dbReference type="ChEBI" id="CHEBI:73682"/>
        <dbReference type="ChEBI" id="CHEBI:74411"/>
        <dbReference type="ChEBI" id="CHEBI:74418"/>
        <dbReference type="ChEBI" id="CHEBI:456215"/>
        <dbReference type="EC" id="2.3.1.234"/>
    </reaction>
</comment>
<evidence type="ECO:0000256" key="1">
    <source>
        <dbReference type="ARBA" id="ARBA00022679"/>
    </source>
</evidence>
<protein>
    <recommendedName>
        <fullName evidence="7">tRNA N6-adenosine threonylcarbamoyltransferase</fullName>
        <ecNumber evidence="7">2.3.1.234</ecNumber>
    </recommendedName>
    <alternativeName>
        <fullName evidence="7">N6-L-threonylcarbamoyladenine synthase</fullName>
        <shortName evidence="7">t(6)A synthase</shortName>
    </alternativeName>
    <alternativeName>
        <fullName evidence="7">t(6)A37 threonylcarbamoyladenosine biosynthesis protein TsaD</fullName>
    </alternativeName>
    <alternativeName>
        <fullName evidence="7">tRNA threonylcarbamoyladenosine biosynthesis protein TsaD</fullName>
    </alternativeName>
</protein>
<dbReference type="PANTHER" id="PTHR11735">
    <property type="entry name" value="TRNA N6-ADENOSINE THREONYLCARBAMOYLTRANSFERASE"/>
    <property type="match status" value="1"/>
</dbReference>
<dbReference type="GO" id="GO:0005737">
    <property type="term" value="C:cytoplasm"/>
    <property type="evidence" value="ECO:0007669"/>
    <property type="project" value="UniProtKB-SubCell"/>
</dbReference>
<evidence type="ECO:0000313" key="9">
    <source>
        <dbReference type="EMBL" id="AKU79329.1"/>
    </source>
</evidence>
<evidence type="ECO:0000256" key="2">
    <source>
        <dbReference type="ARBA" id="ARBA00022694"/>
    </source>
</evidence>
<dbReference type="InterPro" id="IPR000905">
    <property type="entry name" value="Gcp-like_dom"/>
</dbReference>
<evidence type="ECO:0000256" key="6">
    <source>
        <dbReference type="ARBA" id="ARBA00048117"/>
    </source>
</evidence>
<keyword evidence="2 7" id="KW-0819">tRNA processing</keyword>
<comment type="cofactor">
    <cofactor evidence="7">
        <name>Fe(2+)</name>
        <dbReference type="ChEBI" id="CHEBI:29033"/>
    </cofactor>
    <text evidence="7">Binds 1 Fe(2+) ion per subunit.</text>
</comment>
<name>A0A0K1P587_9MOLU</name>
<dbReference type="NCBIfam" id="TIGR00329">
    <property type="entry name" value="gcp_kae1"/>
    <property type="match status" value="1"/>
</dbReference>
<dbReference type="NCBIfam" id="TIGR03723">
    <property type="entry name" value="T6A_TsaD_YgjD"/>
    <property type="match status" value="1"/>
</dbReference>
<feature type="binding site" evidence="7">
    <location>
        <position position="182"/>
    </location>
    <ligand>
        <name>substrate</name>
    </ligand>
</feature>
<dbReference type="InterPro" id="IPR022450">
    <property type="entry name" value="TsaD"/>
</dbReference>
<keyword evidence="5 7" id="KW-0012">Acyltransferase</keyword>
<feature type="binding site" evidence="7">
    <location>
        <begin position="132"/>
        <end position="136"/>
    </location>
    <ligand>
        <name>substrate</name>
    </ligand>
</feature>
<proteinExistence type="inferred from homology"/>
<dbReference type="PRINTS" id="PR00789">
    <property type="entry name" value="OSIALOPTASE"/>
</dbReference>
<keyword evidence="9" id="KW-0378">Hydrolase</keyword>
<dbReference type="Gene3D" id="3.30.420.40">
    <property type="match status" value="2"/>
</dbReference>
<evidence type="ECO:0000256" key="4">
    <source>
        <dbReference type="ARBA" id="ARBA00023004"/>
    </source>
</evidence>
<evidence type="ECO:0000259" key="8">
    <source>
        <dbReference type="Pfam" id="PF00814"/>
    </source>
</evidence>
<keyword evidence="10" id="KW-1185">Reference proteome</keyword>
<feature type="binding site" evidence="7">
    <location>
        <position position="165"/>
    </location>
    <ligand>
        <name>substrate</name>
    </ligand>
</feature>
<dbReference type="PANTHER" id="PTHR11735:SF6">
    <property type="entry name" value="TRNA N6-ADENOSINE THREONYLCARBAMOYLTRANSFERASE, MITOCHONDRIAL"/>
    <property type="match status" value="1"/>
</dbReference>
<dbReference type="Pfam" id="PF00814">
    <property type="entry name" value="TsaD"/>
    <property type="match status" value="1"/>
</dbReference>
<dbReference type="InterPro" id="IPR017861">
    <property type="entry name" value="KAE1/TsaD"/>
</dbReference>